<accession>A0AAD4CWT5</accession>
<reference evidence="2" key="2">
    <citation type="submission" date="2020-02" db="EMBL/GenBank/DDBJ databases">
        <authorList>
            <person name="Gilchrist C.L.M."/>
            <person name="Chooi Y.-H."/>
        </authorList>
    </citation>
    <scope>NUCLEOTIDE SEQUENCE</scope>
    <source>
        <strain evidence="2">MST-FP2251</strain>
    </source>
</reference>
<dbReference type="EMBL" id="VCAU01000004">
    <property type="protein sequence ID" value="KAF9894184.1"/>
    <property type="molecule type" value="Genomic_DNA"/>
</dbReference>
<protein>
    <submittedName>
        <fullName evidence="2">Uncharacterized protein</fullName>
    </submittedName>
</protein>
<name>A0AAD4CWT5_ASPNN</name>
<feature type="region of interest" description="Disordered" evidence="1">
    <location>
        <begin position="44"/>
        <end position="86"/>
    </location>
</feature>
<gene>
    <name evidence="2" type="ORF">FE257_007686</name>
</gene>
<evidence type="ECO:0000313" key="2">
    <source>
        <dbReference type="EMBL" id="KAF9894184.1"/>
    </source>
</evidence>
<evidence type="ECO:0000313" key="3">
    <source>
        <dbReference type="Proteomes" id="UP001194746"/>
    </source>
</evidence>
<feature type="compositionally biased region" description="Low complexity" evidence="1">
    <location>
        <begin position="213"/>
        <end position="230"/>
    </location>
</feature>
<sequence length="339" mass="37701">MTFAPAVQATLGQFLSTCLIYGTAFHLWSSFVLLQFDDKLHDVEPAPEPSADSEDSTRGHRKRIESSDNEHHENSADEADDSDPMFIPLGWPRTDQGDLYAASDPEWQEFLELSRDREKLQALRDITEKGVTWTTQPMSSEDGDLIRKCMRPLFVALGIRDAYTTFFKRQLGRLNIIEQDQGLDTAQQRHQMKGVPTDLRTLDGLSRLSQADTSGPTSGLSSSGSEQKTSQESEDSSLHPSFLLSTLQRLPMPKFGPGSDLYAASLAFKMRLNDCWARELHTPPRGVLYFLGPVGLKGPKGFCRVEVTGEYDPATATWTLVSLQLKDLSLFNQRALGGG</sequence>
<feature type="region of interest" description="Disordered" evidence="1">
    <location>
        <begin position="208"/>
        <end position="238"/>
    </location>
</feature>
<comment type="caution">
    <text evidence="2">The sequence shown here is derived from an EMBL/GenBank/DDBJ whole genome shotgun (WGS) entry which is preliminary data.</text>
</comment>
<feature type="compositionally biased region" description="Basic and acidic residues" evidence="1">
    <location>
        <begin position="64"/>
        <end position="75"/>
    </location>
</feature>
<evidence type="ECO:0000256" key="1">
    <source>
        <dbReference type="SAM" id="MobiDB-lite"/>
    </source>
</evidence>
<dbReference type="AlphaFoldDB" id="A0AAD4CWT5"/>
<reference evidence="2" key="1">
    <citation type="journal article" date="2019" name="Beilstein J. Org. Chem.">
        <title>Nanangenines: drimane sesquiterpenoids as the dominant metabolite cohort of a novel Australian fungus, Aspergillus nanangensis.</title>
        <authorList>
            <person name="Lacey H.J."/>
            <person name="Gilchrist C.L.M."/>
            <person name="Crombie A."/>
            <person name="Kalaitzis J.A."/>
            <person name="Vuong D."/>
            <person name="Rutledge P.J."/>
            <person name="Turner P."/>
            <person name="Pitt J.I."/>
            <person name="Lacey E."/>
            <person name="Chooi Y.H."/>
            <person name="Piggott A.M."/>
        </authorList>
    </citation>
    <scope>NUCLEOTIDE SEQUENCE</scope>
    <source>
        <strain evidence="2">MST-FP2251</strain>
    </source>
</reference>
<proteinExistence type="predicted"/>
<dbReference type="Proteomes" id="UP001194746">
    <property type="component" value="Unassembled WGS sequence"/>
</dbReference>
<organism evidence="2 3">
    <name type="scientific">Aspergillus nanangensis</name>
    <dbReference type="NCBI Taxonomy" id="2582783"/>
    <lineage>
        <taxon>Eukaryota</taxon>
        <taxon>Fungi</taxon>
        <taxon>Dikarya</taxon>
        <taxon>Ascomycota</taxon>
        <taxon>Pezizomycotina</taxon>
        <taxon>Eurotiomycetes</taxon>
        <taxon>Eurotiomycetidae</taxon>
        <taxon>Eurotiales</taxon>
        <taxon>Aspergillaceae</taxon>
        <taxon>Aspergillus</taxon>
        <taxon>Aspergillus subgen. Circumdati</taxon>
    </lineage>
</organism>
<keyword evidence="3" id="KW-1185">Reference proteome</keyword>